<dbReference type="SUPFAM" id="SSF52540">
    <property type="entry name" value="P-loop containing nucleoside triphosphate hydrolases"/>
    <property type="match status" value="1"/>
</dbReference>
<proteinExistence type="predicted"/>
<dbReference type="InterPro" id="IPR027417">
    <property type="entry name" value="P-loop_NTPase"/>
</dbReference>
<reference evidence="4 5" key="1">
    <citation type="submission" date="2018-10" db="EMBL/GenBank/DDBJ databases">
        <title>Genomic Encyclopedia of Type Strains, Phase IV (KMG-IV): sequencing the most valuable type-strain genomes for metagenomic binning, comparative biology and taxonomic classification.</title>
        <authorList>
            <person name="Goeker M."/>
        </authorList>
    </citation>
    <scope>NUCLEOTIDE SEQUENCE [LARGE SCALE GENOMIC DNA]</scope>
    <source>
        <strain evidence="4 5">DSM 26916</strain>
    </source>
</reference>
<gene>
    <name evidence="4" type="ORF">DFR35_1471</name>
</gene>
<dbReference type="Pfam" id="PF13245">
    <property type="entry name" value="AAA_19"/>
    <property type="match status" value="1"/>
</dbReference>
<dbReference type="AlphaFoldDB" id="A0A497XCZ6"/>
<dbReference type="InterPro" id="IPR011528">
    <property type="entry name" value="NERD"/>
</dbReference>
<dbReference type="Pfam" id="PF08378">
    <property type="entry name" value="NERD"/>
    <property type="match status" value="1"/>
</dbReference>
<evidence type="ECO:0000313" key="4">
    <source>
        <dbReference type="EMBL" id="RLJ64823.1"/>
    </source>
</evidence>
<dbReference type="InterPro" id="IPR027785">
    <property type="entry name" value="UvrD-like_helicase_C"/>
</dbReference>
<keyword evidence="5" id="KW-1185">Reference proteome</keyword>
<feature type="domain" description="UvrD-like helicase C-terminal" evidence="3">
    <location>
        <begin position="494"/>
        <end position="539"/>
    </location>
</feature>
<dbReference type="GO" id="GO:0005524">
    <property type="term" value="F:ATP binding"/>
    <property type="evidence" value="ECO:0007669"/>
    <property type="project" value="InterPro"/>
</dbReference>
<dbReference type="GO" id="GO:0003677">
    <property type="term" value="F:DNA binding"/>
    <property type="evidence" value="ECO:0007669"/>
    <property type="project" value="InterPro"/>
</dbReference>
<dbReference type="PANTHER" id="PTHR11070:SF2">
    <property type="entry name" value="ATP-DEPENDENT DNA HELICASE SRS2"/>
    <property type="match status" value="1"/>
</dbReference>
<evidence type="ECO:0000259" key="2">
    <source>
        <dbReference type="Pfam" id="PF08378"/>
    </source>
</evidence>
<dbReference type="GO" id="GO:0043138">
    <property type="term" value="F:3'-5' DNA helicase activity"/>
    <property type="evidence" value="ECO:0007669"/>
    <property type="project" value="TreeGrafter"/>
</dbReference>
<dbReference type="Proteomes" id="UP000268908">
    <property type="component" value="Unassembled WGS sequence"/>
</dbReference>
<comment type="caution">
    <text evidence="4">The sequence shown here is derived from an EMBL/GenBank/DDBJ whole genome shotgun (WGS) entry which is preliminary data.</text>
</comment>
<evidence type="ECO:0000313" key="5">
    <source>
        <dbReference type="Proteomes" id="UP000268908"/>
    </source>
</evidence>
<dbReference type="OrthoDB" id="393237at2"/>
<dbReference type="Pfam" id="PF13538">
    <property type="entry name" value="UvrD_C_2"/>
    <property type="match status" value="1"/>
</dbReference>
<dbReference type="Gene3D" id="3.40.50.300">
    <property type="entry name" value="P-loop containing nucleotide triphosphate hydrolases"/>
    <property type="match status" value="2"/>
</dbReference>
<dbReference type="PANTHER" id="PTHR11070">
    <property type="entry name" value="UVRD / RECB / PCRA DNA HELICASE FAMILY MEMBER"/>
    <property type="match status" value="1"/>
</dbReference>
<accession>A0A497XCZ6</accession>
<protein>
    <recommendedName>
        <fullName evidence="1">DNA 3'-5' helicase II</fullName>
    </recommendedName>
</protein>
<organism evidence="4 5">
    <name type="scientific">Sulfurisoma sediminicola</name>
    <dbReference type="NCBI Taxonomy" id="1381557"/>
    <lineage>
        <taxon>Bacteria</taxon>
        <taxon>Pseudomonadati</taxon>
        <taxon>Pseudomonadota</taxon>
        <taxon>Betaproteobacteria</taxon>
        <taxon>Nitrosomonadales</taxon>
        <taxon>Sterolibacteriaceae</taxon>
        <taxon>Sulfurisoma</taxon>
    </lineage>
</organism>
<evidence type="ECO:0000256" key="1">
    <source>
        <dbReference type="ARBA" id="ARBA00034923"/>
    </source>
</evidence>
<feature type="domain" description="NERD" evidence="2">
    <location>
        <begin position="19"/>
        <end position="125"/>
    </location>
</feature>
<sequence>MARILPDGWRELAVTGAAQREIETLALLAERLPGDYTVYHAVHWTNLEQGFAAFGEIDFVVVSPAGHLLLIEQKSGFLEEGPDGLLKRYEGRVKRVAVQMSRSAGALRTKLGRRPGCLGAHVDSLLYCPDYRVRHPDTAGVVAERIVDADRREQLPAVIARLLPVAAPAADARLNPREVHRFLRDIIQLESDVSTLLGRARDMVTRISGGLAHWARQIEMTPWRLRVTGTAGSGKTQLALAEYRAAIDAGRRPLYVCFNRPLADHFAAIAPSGRPGQGLACTFHMLCDRIVRAHGETPDFSAPDAFARLEARAAELPVSTEFRFDTVIVDEGQDFSEAWRDLVLRLAGAGARLLWLEDPLQNLYGRPPVALPGWVGLRAASNYRSPRGVARMLRGLLPEDGQRLEAHSPFEAGEVEILAYADTAGMLQQVKEAIRLCYSAGFRKQDVAIVSYHGREHSQLMRHDRLGANTLRSFSGSYDLLGQPVYGQGDLLLESVYRFKGQAAPAVIFAEIDFETLDDRALRKLFVGTTRAMLKLVLVISEGAGQQLLARLETAV</sequence>
<dbReference type="InterPro" id="IPR000212">
    <property type="entry name" value="DNA_helicase_UvrD/REP"/>
</dbReference>
<name>A0A497XCZ6_9PROT</name>
<evidence type="ECO:0000259" key="3">
    <source>
        <dbReference type="Pfam" id="PF13538"/>
    </source>
</evidence>
<dbReference type="GO" id="GO:0000725">
    <property type="term" value="P:recombinational repair"/>
    <property type="evidence" value="ECO:0007669"/>
    <property type="project" value="TreeGrafter"/>
</dbReference>
<dbReference type="EMBL" id="RCCI01000005">
    <property type="protein sequence ID" value="RLJ64823.1"/>
    <property type="molecule type" value="Genomic_DNA"/>
</dbReference>
<dbReference type="RefSeq" id="WP_121241159.1">
    <property type="nucleotide sequence ID" value="NZ_BHVV01000006.1"/>
</dbReference>